<dbReference type="Proteomes" id="UP000185736">
    <property type="component" value="Unassembled WGS sequence"/>
</dbReference>
<dbReference type="EMBL" id="MSGO01000011">
    <property type="protein sequence ID" value="OLL15397.1"/>
    <property type="molecule type" value="Genomic_DNA"/>
</dbReference>
<evidence type="ECO:0000256" key="1">
    <source>
        <dbReference type="SAM" id="MobiDB-lite"/>
    </source>
</evidence>
<gene>
    <name evidence="2" type="ORF">BKH32_03575</name>
</gene>
<sequence length="108" mass="11649">MKVRAKSNRSQANWPAVTLLRYEEVAAAGSRMKEARPWPWAAAQVRTPTAPIARAKVEPADISSITPSAVTRSWPVGPRESHHVARSSSRPAKNPGSLSPNSSDEPIA</sequence>
<evidence type="ECO:0000313" key="2">
    <source>
        <dbReference type="EMBL" id="OLL15397.1"/>
    </source>
</evidence>
<comment type="caution">
    <text evidence="2">The sequence shown here is derived from an EMBL/GenBank/DDBJ whole genome shotgun (WGS) entry which is preliminary data.</text>
</comment>
<organism evidence="2 3">
    <name type="scientific">Actinomyces oris</name>
    <dbReference type="NCBI Taxonomy" id="544580"/>
    <lineage>
        <taxon>Bacteria</taxon>
        <taxon>Bacillati</taxon>
        <taxon>Actinomycetota</taxon>
        <taxon>Actinomycetes</taxon>
        <taxon>Actinomycetales</taxon>
        <taxon>Actinomycetaceae</taxon>
        <taxon>Actinomyces</taxon>
    </lineage>
</organism>
<proteinExistence type="predicted"/>
<feature type="compositionally biased region" description="Polar residues" evidence="1">
    <location>
        <begin position="86"/>
        <end position="108"/>
    </location>
</feature>
<dbReference type="AlphaFoldDB" id="A0A1Q8I2W5"/>
<evidence type="ECO:0000313" key="3">
    <source>
        <dbReference type="Proteomes" id="UP000185736"/>
    </source>
</evidence>
<protein>
    <submittedName>
        <fullName evidence="2">Uncharacterized protein</fullName>
    </submittedName>
</protein>
<accession>A0A1Q8I2W5</accession>
<feature type="region of interest" description="Disordered" evidence="1">
    <location>
        <begin position="70"/>
        <end position="108"/>
    </location>
</feature>
<reference evidence="2 3" key="1">
    <citation type="submission" date="2016-12" db="EMBL/GenBank/DDBJ databases">
        <title>Genomic comparison of strains in the 'Actinomyces naeslundii' group.</title>
        <authorList>
            <person name="Mughal S.R."/>
            <person name="Do T."/>
            <person name="Gilbert S.C."/>
            <person name="Witherden E.A."/>
            <person name="Didelot X."/>
            <person name="Beighton D."/>
        </authorList>
    </citation>
    <scope>NUCLEOTIDE SEQUENCE [LARGE SCALE GENOMIC DNA]</scope>
    <source>
        <strain evidence="2 3">S64C</strain>
    </source>
</reference>
<name>A0A1Q8I2W5_9ACTO</name>